<name>A0AAV9F2D3_ACOCL</name>
<dbReference type="Gene3D" id="1.50.10.130">
    <property type="entry name" value="Terpene synthase, N-terminal domain"/>
    <property type="match status" value="1"/>
</dbReference>
<evidence type="ECO:0000313" key="4">
    <source>
        <dbReference type="EMBL" id="KAK1320038.1"/>
    </source>
</evidence>
<dbReference type="Proteomes" id="UP001180020">
    <property type="component" value="Unassembled WGS sequence"/>
</dbReference>
<keyword evidence="3" id="KW-0460">Magnesium</keyword>
<comment type="cofactor">
    <cofactor evidence="1">
        <name>Mg(2+)</name>
        <dbReference type="ChEBI" id="CHEBI:18420"/>
    </cofactor>
</comment>
<dbReference type="InterPro" id="IPR008930">
    <property type="entry name" value="Terpenoid_cyclase/PrenylTrfase"/>
</dbReference>
<dbReference type="PANTHER" id="PTHR31739:SF4">
    <property type="entry name" value="ENT-COPALYL DIPHOSPHATE SYNTHASE, CHLOROPLASTIC"/>
    <property type="match status" value="1"/>
</dbReference>
<sequence length="112" mass="13613">MQRKNEGRLRYLENVTQIFDGGVIFELHLLEHFFRYWTETGIYAARYTNIADVEEVLWVFDCCDYMGTTYQQVEYALSFPWYASHPCIETRFYEEQYGRDDDLWLAKTQYTE</sequence>
<keyword evidence="5" id="KW-1185">Reference proteome</keyword>
<dbReference type="AlphaFoldDB" id="A0AAV9F2D3"/>
<comment type="caution">
    <text evidence="4">The sequence shown here is derived from an EMBL/GenBank/DDBJ whole genome shotgun (WGS) entry which is preliminary data.</text>
</comment>
<evidence type="ECO:0000313" key="5">
    <source>
        <dbReference type="Proteomes" id="UP001180020"/>
    </source>
</evidence>
<reference evidence="4" key="2">
    <citation type="submission" date="2023-06" db="EMBL/GenBank/DDBJ databases">
        <authorList>
            <person name="Ma L."/>
            <person name="Liu K.-W."/>
            <person name="Li Z."/>
            <person name="Hsiao Y.-Y."/>
            <person name="Qi Y."/>
            <person name="Fu T."/>
            <person name="Tang G."/>
            <person name="Zhang D."/>
            <person name="Sun W.-H."/>
            <person name="Liu D.-K."/>
            <person name="Li Y."/>
            <person name="Chen G.-Z."/>
            <person name="Liu X.-D."/>
            <person name="Liao X.-Y."/>
            <person name="Jiang Y.-T."/>
            <person name="Yu X."/>
            <person name="Hao Y."/>
            <person name="Huang J."/>
            <person name="Zhao X.-W."/>
            <person name="Ke S."/>
            <person name="Chen Y.-Y."/>
            <person name="Wu W.-L."/>
            <person name="Hsu J.-L."/>
            <person name="Lin Y.-F."/>
            <person name="Huang M.-D."/>
            <person name="Li C.-Y."/>
            <person name="Huang L."/>
            <person name="Wang Z.-W."/>
            <person name="Zhao X."/>
            <person name="Zhong W.-Y."/>
            <person name="Peng D.-H."/>
            <person name="Ahmad S."/>
            <person name="Lan S."/>
            <person name="Zhang J.-S."/>
            <person name="Tsai W.-C."/>
            <person name="Van De Peer Y."/>
            <person name="Liu Z.-J."/>
        </authorList>
    </citation>
    <scope>NUCLEOTIDE SEQUENCE</scope>
    <source>
        <strain evidence="4">CP</strain>
        <tissue evidence="4">Leaves</tissue>
    </source>
</reference>
<keyword evidence="2" id="KW-0479">Metal-binding</keyword>
<dbReference type="SUPFAM" id="SSF48239">
    <property type="entry name" value="Terpenoid cyclases/Protein prenyltransferases"/>
    <property type="match status" value="1"/>
</dbReference>
<protein>
    <submittedName>
        <fullName evidence="4">Uncharacterized protein</fullName>
    </submittedName>
</protein>
<evidence type="ECO:0000256" key="2">
    <source>
        <dbReference type="ARBA" id="ARBA00022723"/>
    </source>
</evidence>
<dbReference type="PANTHER" id="PTHR31739">
    <property type="entry name" value="ENT-COPALYL DIPHOSPHATE SYNTHASE, CHLOROPLASTIC"/>
    <property type="match status" value="1"/>
</dbReference>
<dbReference type="EMBL" id="JAUJYO010000003">
    <property type="protein sequence ID" value="KAK1320038.1"/>
    <property type="molecule type" value="Genomic_DNA"/>
</dbReference>
<dbReference type="GO" id="GO:0009507">
    <property type="term" value="C:chloroplast"/>
    <property type="evidence" value="ECO:0007669"/>
    <property type="project" value="TreeGrafter"/>
</dbReference>
<accession>A0AAV9F2D3</accession>
<gene>
    <name evidence="4" type="ORF">QJS10_CPA03g00935</name>
</gene>
<reference evidence="4" key="1">
    <citation type="journal article" date="2023" name="Nat. Commun.">
        <title>Diploid and tetraploid genomes of Acorus and the evolution of monocots.</title>
        <authorList>
            <person name="Ma L."/>
            <person name="Liu K.W."/>
            <person name="Li Z."/>
            <person name="Hsiao Y.Y."/>
            <person name="Qi Y."/>
            <person name="Fu T."/>
            <person name="Tang G.D."/>
            <person name="Zhang D."/>
            <person name="Sun W.H."/>
            <person name="Liu D.K."/>
            <person name="Li Y."/>
            <person name="Chen G.Z."/>
            <person name="Liu X.D."/>
            <person name="Liao X.Y."/>
            <person name="Jiang Y.T."/>
            <person name="Yu X."/>
            <person name="Hao Y."/>
            <person name="Huang J."/>
            <person name="Zhao X.W."/>
            <person name="Ke S."/>
            <person name="Chen Y.Y."/>
            <person name="Wu W.L."/>
            <person name="Hsu J.L."/>
            <person name="Lin Y.F."/>
            <person name="Huang M.D."/>
            <person name="Li C.Y."/>
            <person name="Huang L."/>
            <person name="Wang Z.W."/>
            <person name="Zhao X."/>
            <person name="Zhong W.Y."/>
            <person name="Peng D.H."/>
            <person name="Ahmad S."/>
            <person name="Lan S."/>
            <person name="Zhang J.S."/>
            <person name="Tsai W.C."/>
            <person name="Van de Peer Y."/>
            <person name="Liu Z.J."/>
        </authorList>
    </citation>
    <scope>NUCLEOTIDE SEQUENCE</scope>
    <source>
        <strain evidence="4">CP</strain>
    </source>
</reference>
<dbReference type="InterPro" id="IPR050148">
    <property type="entry name" value="Terpene_synthase-like"/>
</dbReference>
<evidence type="ECO:0000256" key="3">
    <source>
        <dbReference type="ARBA" id="ARBA00022842"/>
    </source>
</evidence>
<dbReference type="GO" id="GO:0010333">
    <property type="term" value="F:terpene synthase activity"/>
    <property type="evidence" value="ECO:0007669"/>
    <property type="project" value="InterPro"/>
</dbReference>
<proteinExistence type="predicted"/>
<dbReference type="GO" id="GO:0000287">
    <property type="term" value="F:magnesium ion binding"/>
    <property type="evidence" value="ECO:0007669"/>
    <property type="project" value="TreeGrafter"/>
</dbReference>
<dbReference type="GO" id="GO:0009686">
    <property type="term" value="P:gibberellin biosynthetic process"/>
    <property type="evidence" value="ECO:0007669"/>
    <property type="project" value="TreeGrafter"/>
</dbReference>
<evidence type="ECO:0000256" key="1">
    <source>
        <dbReference type="ARBA" id="ARBA00001946"/>
    </source>
</evidence>
<organism evidence="4 5">
    <name type="scientific">Acorus calamus</name>
    <name type="common">Sweet flag</name>
    <dbReference type="NCBI Taxonomy" id="4465"/>
    <lineage>
        <taxon>Eukaryota</taxon>
        <taxon>Viridiplantae</taxon>
        <taxon>Streptophyta</taxon>
        <taxon>Embryophyta</taxon>
        <taxon>Tracheophyta</taxon>
        <taxon>Spermatophyta</taxon>
        <taxon>Magnoliopsida</taxon>
        <taxon>Liliopsida</taxon>
        <taxon>Acoraceae</taxon>
        <taxon>Acorus</taxon>
    </lineage>
</organism>
<dbReference type="InterPro" id="IPR036965">
    <property type="entry name" value="Terpene_synth_N_sf"/>
</dbReference>